<dbReference type="Proteomes" id="UP001153332">
    <property type="component" value="Unassembled WGS sequence"/>
</dbReference>
<organism evidence="1 2">
    <name type="scientific">Lasiodiplodia mahajangana</name>
    <dbReference type="NCBI Taxonomy" id="1108764"/>
    <lineage>
        <taxon>Eukaryota</taxon>
        <taxon>Fungi</taxon>
        <taxon>Dikarya</taxon>
        <taxon>Ascomycota</taxon>
        <taxon>Pezizomycotina</taxon>
        <taxon>Dothideomycetes</taxon>
        <taxon>Dothideomycetes incertae sedis</taxon>
        <taxon>Botryosphaeriales</taxon>
        <taxon>Botryosphaeriaceae</taxon>
        <taxon>Lasiodiplodia</taxon>
    </lineage>
</organism>
<evidence type="ECO:0000313" key="2">
    <source>
        <dbReference type="Proteomes" id="UP001153332"/>
    </source>
</evidence>
<keyword evidence="2" id="KW-1185">Reference proteome</keyword>
<reference evidence="1" key="1">
    <citation type="submission" date="2022-12" db="EMBL/GenBank/DDBJ databases">
        <title>Genome Sequence of Lasiodiplodia mahajangana.</title>
        <authorList>
            <person name="Buettner E."/>
        </authorList>
    </citation>
    <scope>NUCLEOTIDE SEQUENCE</scope>
    <source>
        <strain evidence="1">VT137</strain>
    </source>
</reference>
<dbReference type="EMBL" id="JAPUUL010001848">
    <property type="protein sequence ID" value="KAJ8126459.1"/>
    <property type="molecule type" value="Genomic_DNA"/>
</dbReference>
<protein>
    <submittedName>
        <fullName evidence="1">Uncharacterized protein</fullName>
    </submittedName>
</protein>
<name>A0ACC2JGG2_9PEZI</name>
<sequence>MTSGNENSTSFQSKFYALRDDNHFTNQPNRPIRKEPSEIPTPGLLAQADFHTTVHDQNANSRATLIAATFRLIGFSSEWRLDKAQIEIRFQNEKTFQDPEVVDMWPFGNWAWSTAEETAKEAATKAVNNSPGPVDTCRTAAWARVPRSHPKKDRTQVVGWKRNARNAYGLRDSVQLTLYQNGPGEPELVTEFQTAVLLNRKDDERFLAHVSIHGKAGFKYVSTSLTSDPIIFDPKTPPVESPKAILVDTDNLRTAFRRLSEILATTDPTTLKEVPEDKTPPVNTRVPTNPKEPPVGSSEVKTPKDPDNTAKPTVTLVKASPPNNIYTPEEPLVKNPEVETLKDPNDSAEATVALIKAPSTKNIHTSKGVTKNEDEWVVVDSD</sequence>
<gene>
    <name evidence="1" type="ORF">O1611_g7178</name>
</gene>
<proteinExistence type="predicted"/>
<evidence type="ECO:0000313" key="1">
    <source>
        <dbReference type="EMBL" id="KAJ8126459.1"/>
    </source>
</evidence>
<comment type="caution">
    <text evidence="1">The sequence shown here is derived from an EMBL/GenBank/DDBJ whole genome shotgun (WGS) entry which is preliminary data.</text>
</comment>
<accession>A0ACC2JGG2</accession>